<dbReference type="Pfam" id="PF02780">
    <property type="entry name" value="Transketolase_C"/>
    <property type="match status" value="1"/>
</dbReference>
<dbReference type="InterPro" id="IPR005475">
    <property type="entry name" value="Transketolase-like_Pyr-bd"/>
</dbReference>
<dbReference type="SMART" id="SM00861">
    <property type="entry name" value="Transket_pyr"/>
    <property type="match status" value="1"/>
</dbReference>
<accession>A0A3S0J6U1</accession>
<keyword evidence="5" id="KW-0786">Thiamine pyrophosphate</keyword>
<dbReference type="Gene3D" id="3.40.50.970">
    <property type="match status" value="2"/>
</dbReference>
<dbReference type="EMBL" id="RXNS01000025">
    <property type="protein sequence ID" value="RTQ98341.1"/>
    <property type="molecule type" value="Genomic_DNA"/>
</dbReference>
<dbReference type="GO" id="GO:0007584">
    <property type="term" value="P:response to nutrient"/>
    <property type="evidence" value="ECO:0007669"/>
    <property type="project" value="TreeGrafter"/>
</dbReference>
<evidence type="ECO:0000256" key="4">
    <source>
        <dbReference type="ARBA" id="ARBA00023002"/>
    </source>
</evidence>
<dbReference type="EC" id="1.2.4.4" evidence="3"/>
<dbReference type="GO" id="GO:0009083">
    <property type="term" value="P:branched-chain amino acid catabolic process"/>
    <property type="evidence" value="ECO:0007669"/>
    <property type="project" value="TreeGrafter"/>
</dbReference>
<evidence type="ECO:0000313" key="7">
    <source>
        <dbReference type="EMBL" id="RTQ98341.1"/>
    </source>
</evidence>
<keyword evidence="8" id="KW-1185">Reference proteome</keyword>
<sequence>MAIAFPLEDAFFTALQRDDWPLPRHAWQLEAAGLDGPRLIELFESQLLSRHLDYQARRLQARGEAFYTIGSAGHEGNAAIAAAFRPADPAFLHYRDAAFLIQRSKALPGQTPLHDMLLSFCAAADDPVSGGRHKVLGSVSLTVPPQTSTIASHLPKAVGAAYSLGLWRRLGGGGRWPSDSAVLCSFGDASFNHSTAQGALNAAGWAAYQGVPMPLVLVCEDNAIGISTPTPQGWIEASVRARPGLHYLSCDGLDPLDTYRVAREAERLARRRRQPVFLHMRCVRLMGHAGSDAQQVYLDPARIKADEARDPLLIGAGLLRRHGLLSVAELETLYRAVGDRVARVAEEVAGCPRLASAAEVMASIVPPPRPSRRRALAAPAVADTTPAPMARLLNQAMARLMAEYPHLVMAGEDIGRKGGVYGVTQRLQARFGASRVIDTLLDEQSILGLGIGLAHNDLLPMLEIQFLAYLHNAEDQLRGEAATLSFFSRGQYTNPLVVRIAGLGYQKGFGGHFHNDNAVAVLRDIPGLLVACPSNGADAVGLLQEAVRLADEQQRVVVVLEPIARYHTRDLLEEGDLRWCFADPGPEHRLPAGHPGRDGEGRRLAIVTYGNGVYLSHQARARLGAAGEDVRIIDLRWLTGLDHEAIHREVADCAQVLCVDECRRTGSPSEEIITALVERGLAGDRLHRLTAEDSFIPLGPAATTTLPSAEAIAGQARRLLDGAERGQASPPAVSVAGRSAS</sequence>
<protein>
    <recommendedName>
        <fullName evidence="3">3-methyl-2-oxobutanoate dehydrogenase (2-methylpropanoyl-transferring)</fullName>
        <ecNumber evidence="3">1.2.4.4</ecNumber>
    </recommendedName>
</protein>
<evidence type="ECO:0000256" key="5">
    <source>
        <dbReference type="ARBA" id="ARBA00023052"/>
    </source>
</evidence>
<dbReference type="SUPFAM" id="SSF52518">
    <property type="entry name" value="Thiamin diphosphate-binding fold (THDP-binding)"/>
    <property type="match status" value="2"/>
</dbReference>
<dbReference type="InterPro" id="IPR029061">
    <property type="entry name" value="THDP-binding"/>
</dbReference>
<name>A0A3S0J6U1_9GAMM</name>
<proteinExistence type="predicted"/>
<gene>
    <name evidence="7" type="ORF">EKG36_19120</name>
</gene>
<dbReference type="PANTHER" id="PTHR42980:SF1">
    <property type="entry name" value="2-OXOISOVALERATE DEHYDROGENASE SUBUNIT BETA, MITOCHONDRIAL"/>
    <property type="match status" value="1"/>
</dbReference>
<keyword evidence="4" id="KW-0560">Oxidoreductase</keyword>
<dbReference type="Proteomes" id="UP000267400">
    <property type="component" value="Unassembled WGS sequence"/>
</dbReference>
<dbReference type="Pfam" id="PF00676">
    <property type="entry name" value="E1_dh"/>
    <property type="match status" value="1"/>
</dbReference>
<dbReference type="OrthoDB" id="9780894at2"/>
<organism evidence="7 8">
    <name type="scientific">Halomonas nitroreducens</name>
    <dbReference type="NCBI Taxonomy" id="447425"/>
    <lineage>
        <taxon>Bacteria</taxon>
        <taxon>Pseudomonadati</taxon>
        <taxon>Pseudomonadota</taxon>
        <taxon>Gammaproteobacteria</taxon>
        <taxon>Oceanospirillales</taxon>
        <taxon>Halomonadaceae</taxon>
        <taxon>Halomonas</taxon>
    </lineage>
</organism>
<dbReference type="PANTHER" id="PTHR42980">
    <property type="entry name" value="2-OXOISOVALERATE DEHYDROGENASE SUBUNIT BETA-RELATED"/>
    <property type="match status" value="1"/>
</dbReference>
<comment type="caution">
    <text evidence="7">The sequence shown here is derived from an EMBL/GenBank/DDBJ whole genome shotgun (WGS) entry which is preliminary data.</text>
</comment>
<dbReference type="GO" id="GO:0003863">
    <property type="term" value="F:branched-chain 2-oxo acid dehydrogenase activity"/>
    <property type="evidence" value="ECO:0007669"/>
    <property type="project" value="UniProtKB-EC"/>
</dbReference>
<comment type="function">
    <text evidence="2">E1 component of the 2-oxoglutarate dehydrogenase (OGDH) complex which catalyzes the decarboxylation of 2-oxoglutarate, the first step in the conversion of 2-oxoglutarate to succinyl-CoA and CO(2).</text>
</comment>
<evidence type="ECO:0000256" key="1">
    <source>
        <dbReference type="ARBA" id="ARBA00001964"/>
    </source>
</evidence>
<dbReference type="AlphaFoldDB" id="A0A3S0J6U1"/>
<comment type="cofactor">
    <cofactor evidence="1">
        <name>thiamine diphosphate</name>
        <dbReference type="ChEBI" id="CHEBI:58937"/>
    </cofactor>
</comment>
<dbReference type="InterPro" id="IPR001017">
    <property type="entry name" value="DH_E1"/>
</dbReference>
<evidence type="ECO:0000256" key="3">
    <source>
        <dbReference type="ARBA" id="ARBA00012277"/>
    </source>
</evidence>
<dbReference type="InterPro" id="IPR009014">
    <property type="entry name" value="Transketo_C/PFOR_II"/>
</dbReference>
<feature type="domain" description="Transketolase-like pyrimidine-binding" evidence="6">
    <location>
        <begin position="387"/>
        <end position="568"/>
    </location>
</feature>
<dbReference type="SUPFAM" id="SSF52922">
    <property type="entry name" value="TK C-terminal domain-like"/>
    <property type="match status" value="1"/>
</dbReference>
<dbReference type="Pfam" id="PF02779">
    <property type="entry name" value="Transket_pyr"/>
    <property type="match status" value="1"/>
</dbReference>
<evidence type="ECO:0000256" key="2">
    <source>
        <dbReference type="ARBA" id="ARBA00003906"/>
    </source>
</evidence>
<dbReference type="InterPro" id="IPR033248">
    <property type="entry name" value="Transketolase_C"/>
</dbReference>
<evidence type="ECO:0000259" key="6">
    <source>
        <dbReference type="SMART" id="SM00861"/>
    </source>
</evidence>
<reference evidence="7 8" key="1">
    <citation type="submission" date="2018-12" db="EMBL/GenBank/DDBJ databases">
        <authorList>
            <person name="Yu L."/>
        </authorList>
    </citation>
    <scope>NUCLEOTIDE SEQUENCE [LARGE SCALE GENOMIC DNA]</scope>
    <source>
        <strain evidence="7 8">11S</strain>
    </source>
</reference>
<dbReference type="RefSeq" id="WP_126486874.1">
    <property type="nucleotide sequence ID" value="NZ_RXNS01000025.1"/>
</dbReference>
<evidence type="ECO:0000313" key="8">
    <source>
        <dbReference type="Proteomes" id="UP000267400"/>
    </source>
</evidence>
<dbReference type="Gene3D" id="3.40.50.920">
    <property type="match status" value="1"/>
</dbReference>